<keyword evidence="2" id="KW-1185">Reference proteome</keyword>
<reference evidence="1 2" key="1">
    <citation type="journal article" date="2022" name="Gigascience">
        <title>A chromosome-level genome assembly and annotation of the desert horned lizard, Phrynosoma platyrhinos, provides insight into chromosomal rearrangements among reptiles.</title>
        <authorList>
            <person name="Koochekian N."/>
            <person name="Ascanio A."/>
            <person name="Farleigh K."/>
            <person name="Card D.C."/>
            <person name="Schield D.R."/>
            <person name="Castoe T.A."/>
            <person name="Jezkova T."/>
        </authorList>
    </citation>
    <scope>NUCLEOTIDE SEQUENCE [LARGE SCALE GENOMIC DNA]</scope>
    <source>
        <strain evidence="1">NK-2021</strain>
    </source>
</reference>
<gene>
    <name evidence="1" type="ORF">JD844_006078</name>
</gene>
<comment type="caution">
    <text evidence="1">The sequence shown here is derived from an EMBL/GenBank/DDBJ whole genome shotgun (WGS) entry which is preliminary data.</text>
</comment>
<protein>
    <recommendedName>
        <fullName evidence="3">Apolipoprotein A-I</fullName>
    </recommendedName>
</protein>
<sequence length="205" mass="23289">MKSVIDGYVAVTRKVNLIENSKTGKAVSDQYEKLIEPLRNLERQVPEEISEAADIVFDVPWGIMEKAYRILNGMRGQTRADTEKALEALAAYLDPALVKVSSFVEPLLDPLAAKIHEIDQEMDERISQSLDSLDGQLSFYVKRVEEIRDGLQPLVEEVAKECRLGMETLNKNLKPYLDPLLEEGRKYKDAFKEWVRAPLNPPDKS</sequence>
<dbReference type="Gene3D" id="1.20.120.20">
    <property type="entry name" value="Apolipoprotein"/>
    <property type="match status" value="1"/>
</dbReference>
<proteinExistence type="predicted"/>
<evidence type="ECO:0008006" key="3">
    <source>
        <dbReference type="Google" id="ProtNLM"/>
    </source>
</evidence>
<dbReference type="Proteomes" id="UP000826234">
    <property type="component" value="Unassembled WGS sequence"/>
</dbReference>
<dbReference type="EMBL" id="JAIPUX010000035">
    <property type="protein sequence ID" value="KAH0631642.1"/>
    <property type="molecule type" value="Genomic_DNA"/>
</dbReference>
<accession>A0ABQ7TQH7</accession>
<evidence type="ECO:0000313" key="2">
    <source>
        <dbReference type="Proteomes" id="UP000826234"/>
    </source>
</evidence>
<evidence type="ECO:0000313" key="1">
    <source>
        <dbReference type="EMBL" id="KAH0631642.1"/>
    </source>
</evidence>
<dbReference type="SUPFAM" id="SSF58113">
    <property type="entry name" value="Apolipoprotein A-I"/>
    <property type="match status" value="1"/>
</dbReference>
<organism evidence="1 2">
    <name type="scientific">Phrynosoma platyrhinos</name>
    <name type="common">Desert horned lizard</name>
    <dbReference type="NCBI Taxonomy" id="52577"/>
    <lineage>
        <taxon>Eukaryota</taxon>
        <taxon>Metazoa</taxon>
        <taxon>Chordata</taxon>
        <taxon>Craniata</taxon>
        <taxon>Vertebrata</taxon>
        <taxon>Euteleostomi</taxon>
        <taxon>Lepidosauria</taxon>
        <taxon>Squamata</taxon>
        <taxon>Bifurcata</taxon>
        <taxon>Unidentata</taxon>
        <taxon>Episquamata</taxon>
        <taxon>Toxicofera</taxon>
        <taxon>Iguania</taxon>
        <taxon>Phrynosomatidae</taxon>
        <taxon>Phrynosomatinae</taxon>
        <taxon>Phrynosoma</taxon>
    </lineage>
</organism>
<name>A0ABQ7TQH7_PHRPL</name>